<dbReference type="AlphaFoldDB" id="A0A3G8ZIC7"/>
<keyword evidence="3" id="KW-0732">Signal</keyword>
<reference evidence="4 5" key="2">
    <citation type="submission" date="2018-12" db="EMBL/GenBank/DDBJ databases">
        <title>Nakamurella antarcticus sp. nov., isolated from Antarctica South Shetland Islands soil.</title>
        <authorList>
            <person name="Peng F."/>
        </authorList>
    </citation>
    <scope>NUCLEOTIDE SEQUENCE [LARGE SCALE GENOMIC DNA]</scope>
    <source>
        <strain evidence="4 5">S14-144</strain>
    </source>
</reference>
<proteinExistence type="inferred from homology"/>
<dbReference type="InterPro" id="IPR050490">
    <property type="entry name" value="Bact_solute-bd_prot1"/>
</dbReference>
<dbReference type="PANTHER" id="PTHR43649:SF34">
    <property type="entry name" value="ABC TRANSPORTER PERIPLASMIC-BINDING PROTEIN YCJN-RELATED"/>
    <property type="match status" value="1"/>
</dbReference>
<evidence type="ECO:0000313" key="4">
    <source>
        <dbReference type="EMBL" id="AZI56928.1"/>
    </source>
</evidence>
<keyword evidence="5" id="KW-1185">Reference proteome</keyword>
<protein>
    <submittedName>
        <fullName evidence="4">Extracellular solute-binding protein</fullName>
    </submittedName>
</protein>
<dbReference type="Proteomes" id="UP000268084">
    <property type="component" value="Chromosome"/>
</dbReference>
<dbReference type="Gene3D" id="3.40.190.10">
    <property type="entry name" value="Periplasmic binding protein-like II"/>
    <property type="match status" value="2"/>
</dbReference>
<accession>A0A3G8ZIC7</accession>
<dbReference type="RefSeq" id="WP_124797613.1">
    <property type="nucleotide sequence ID" value="NZ_CP034170.1"/>
</dbReference>
<sequence length="408" mass="44410">MTRLRIAYRAFDGFQRALERQASTFALPGVEIEAVAMDPPSLSLLLLDSGALASDGWDVVMVLTDWIPQLVAAGSLRALDSWLEKDTLTDWPGDFHDGVRRLAVGPDGRTYALPYHDGPQALVYRCDLFSDPVEQRMFVTRFGYPLQVPTTWRQFLDVATHFTRPEENLAGCVMAGFPDAHNTVYDFFIHLWGHGGEILGTDGPMFDSDAGVIALSWLRDLMRSGSTQSDPLDTDSVAAGEVFAAGGAAMMWNWLGFAVTAELDGSPIQGRVGVAPMPAVSDPPGPTLSLYWTLAIPVGARDPDLSWQFLEHVAQPAGDKITAEAGAVAVRLSSWNSSDLHKKFGAYRVIESAHDHARNLPATRYYPAISEALNTAIDNVYRHDADPAAELAIAANLVRIAMQSEVPS</sequence>
<dbReference type="PANTHER" id="PTHR43649">
    <property type="entry name" value="ARABINOSE-BINDING PROTEIN-RELATED"/>
    <property type="match status" value="1"/>
</dbReference>
<organism evidence="4 5">
    <name type="scientific">Nakamurella antarctica</name>
    <dbReference type="NCBI Taxonomy" id="1902245"/>
    <lineage>
        <taxon>Bacteria</taxon>
        <taxon>Bacillati</taxon>
        <taxon>Actinomycetota</taxon>
        <taxon>Actinomycetes</taxon>
        <taxon>Nakamurellales</taxon>
        <taxon>Nakamurellaceae</taxon>
        <taxon>Nakamurella</taxon>
    </lineage>
</organism>
<dbReference type="KEGG" id="nak:EH165_00820"/>
<comment type="similarity">
    <text evidence="1">Belongs to the bacterial solute-binding protein 1 family.</text>
</comment>
<keyword evidence="2" id="KW-0813">Transport</keyword>
<evidence type="ECO:0000256" key="1">
    <source>
        <dbReference type="ARBA" id="ARBA00008520"/>
    </source>
</evidence>
<dbReference type="InterPro" id="IPR006059">
    <property type="entry name" value="SBP"/>
</dbReference>
<name>A0A3G8ZIC7_9ACTN</name>
<reference evidence="4 5" key="1">
    <citation type="submission" date="2018-11" db="EMBL/GenBank/DDBJ databases">
        <authorList>
            <person name="Da X."/>
        </authorList>
    </citation>
    <scope>NUCLEOTIDE SEQUENCE [LARGE SCALE GENOMIC DNA]</scope>
    <source>
        <strain evidence="4 5">S14-144</strain>
    </source>
</reference>
<dbReference type="Pfam" id="PF01547">
    <property type="entry name" value="SBP_bac_1"/>
    <property type="match status" value="1"/>
</dbReference>
<evidence type="ECO:0000256" key="2">
    <source>
        <dbReference type="ARBA" id="ARBA00022448"/>
    </source>
</evidence>
<gene>
    <name evidence="4" type="ORF">EH165_00820</name>
</gene>
<evidence type="ECO:0000313" key="5">
    <source>
        <dbReference type="Proteomes" id="UP000268084"/>
    </source>
</evidence>
<dbReference type="SUPFAM" id="SSF53850">
    <property type="entry name" value="Periplasmic binding protein-like II"/>
    <property type="match status" value="1"/>
</dbReference>
<dbReference type="EMBL" id="CP034170">
    <property type="protein sequence ID" value="AZI56928.1"/>
    <property type="molecule type" value="Genomic_DNA"/>
</dbReference>
<evidence type="ECO:0000256" key="3">
    <source>
        <dbReference type="ARBA" id="ARBA00022729"/>
    </source>
</evidence>
<dbReference type="OrthoDB" id="9770625at2"/>